<comment type="caution">
    <text evidence="2">The sequence shown here is derived from an EMBL/GenBank/DDBJ whole genome shotgun (WGS) entry which is preliminary data.</text>
</comment>
<evidence type="ECO:0000313" key="2">
    <source>
        <dbReference type="EMBL" id="TDZ27488.1"/>
    </source>
</evidence>
<keyword evidence="3" id="KW-1185">Reference proteome</keyword>
<evidence type="ECO:0000313" key="3">
    <source>
        <dbReference type="Proteomes" id="UP000295083"/>
    </source>
</evidence>
<organism evidence="2 3">
    <name type="scientific">Colletotrichum spinosum</name>
    <dbReference type="NCBI Taxonomy" id="1347390"/>
    <lineage>
        <taxon>Eukaryota</taxon>
        <taxon>Fungi</taxon>
        <taxon>Dikarya</taxon>
        <taxon>Ascomycota</taxon>
        <taxon>Pezizomycotina</taxon>
        <taxon>Sordariomycetes</taxon>
        <taxon>Hypocreomycetidae</taxon>
        <taxon>Glomerellales</taxon>
        <taxon>Glomerellaceae</taxon>
        <taxon>Colletotrichum</taxon>
        <taxon>Colletotrichum orbiculare species complex</taxon>
    </lineage>
</organism>
<sequence length="85" mass="9346">MGHVTLKTLMTTTSPTLLKAISTRQALATITRLTITAITAITTLLTTLITLVTMWQVLVTVAVTRNATIRTKWKVGPRGRGFFFN</sequence>
<dbReference type="Proteomes" id="UP000295083">
    <property type="component" value="Unassembled WGS sequence"/>
</dbReference>
<gene>
    <name evidence="2" type="ORF">C8035_v006384</name>
</gene>
<evidence type="ECO:0000256" key="1">
    <source>
        <dbReference type="SAM" id="Phobius"/>
    </source>
</evidence>
<dbReference type="AlphaFoldDB" id="A0A4R8PQG1"/>
<proteinExistence type="predicted"/>
<reference evidence="2 3" key="1">
    <citation type="submission" date="2018-11" db="EMBL/GenBank/DDBJ databases">
        <title>Genome sequence and assembly of Colletotrichum spinosum.</title>
        <authorList>
            <person name="Gan P."/>
            <person name="Shirasu K."/>
        </authorList>
    </citation>
    <scope>NUCLEOTIDE SEQUENCE [LARGE SCALE GENOMIC DNA]</scope>
    <source>
        <strain evidence="2 3">CBS 515.97</strain>
    </source>
</reference>
<name>A0A4R8PQG1_9PEZI</name>
<keyword evidence="1" id="KW-1133">Transmembrane helix</keyword>
<accession>A0A4R8PQG1</accession>
<keyword evidence="1" id="KW-0472">Membrane</keyword>
<feature type="transmembrane region" description="Helical" evidence="1">
    <location>
        <begin position="37"/>
        <end position="64"/>
    </location>
</feature>
<dbReference type="EMBL" id="QAPG01003013">
    <property type="protein sequence ID" value="TDZ27488.1"/>
    <property type="molecule type" value="Genomic_DNA"/>
</dbReference>
<keyword evidence="1" id="KW-0812">Transmembrane</keyword>
<protein>
    <submittedName>
        <fullName evidence="2">Uncharacterized protein</fullName>
    </submittedName>
</protein>